<dbReference type="Pfam" id="PF00252">
    <property type="entry name" value="Ribosomal_L16"/>
    <property type="match status" value="1"/>
</dbReference>
<evidence type="ECO:0000256" key="1">
    <source>
        <dbReference type="ARBA" id="ARBA00008931"/>
    </source>
</evidence>
<evidence type="ECO:0000256" key="7">
    <source>
        <dbReference type="SAM" id="MobiDB-lite"/>
    </source>
</evidence>
<accession>A0A6J0TLQ4</accession>
<gene>
    <name evidence="9" type="primary">MRPL16</name>
</gene>
<keyword evidence="8" id="KW-1185">Reference proteome</keyword>
<evidence type="ECO:0000313" key="8">
    <source>
        <dbReference type="Proteomes" id="UP001652642"/>
    </source>
</evidence>
<comment type="similarity">
    <text evidence="1 6">Belongs to the universal ribosomal protein uL16 family.</text>
</comment>
<dbReference type="InterPro" id="IPR047873">
    <property type="entry name" value="Ribosomal_uL16"/>
</dbReference>
<feature type="compositionally biased region" description="Basic and acidic residues" evidence="7">
    <location>
        <begin position="24"/>
        <end position="37"/>
    </location>
</feature>
<dbReference type="InterPro" id="IPR016180">
    <property type="entry name" value="Ribosomal_uL16_dom"/>
</dbReference>
<dbReference type="PANTHER" id="PTHR12220:SF13">
    <property type="entry name" value="LARGE RIBOSOMAL SUBUNIT PROTEIN UL16M"/>
    <property type="match status" value="1"/>
</dbReference>
<dbReference type="PRINTS" id="PR00060">
    <property type="entry name" value="RIBOSOMALL16"/>
</dbReference>
<dbReference type="GO" id="GO:0032543">
    <property type="term" value="P:mitochondrial translation"/>
    <property type="evidence" value="ECO:0007669"/>
    <property type="project" value="TreeGrafter"/>
</dbReference>
<reference evidence="8" key="1">
    <citation type="submission" date="2025-05" db="UniProtKB">
        <authorList>
            <consortium name="RefSeq"/>
        </authorList>
    </citation>
    <scope>NUCLEOTIDE SEQUENCE [LARGE SCALE GENOMIC DNA]</scope>
</reference>
<evidence type="ECO:0000256" key="5">
    <source>
        <dbReference type="ARBA" id="ARBA00035440"/>
    </source>
</evidence>
<dbReference type="GeneID" id="110078352"/>
<protein>
    <recommendedName>
        <fullName evidence="4">Large ribosomal subunit protein uL16m</fullName>
    </recommendedName>
    <alternativeName>
        <fullName evidence="5">39S ribosomal protein L16, mitochondrial</fullName>
    </alternativeName>
</protein>
<evidence type="ECO:0000256" key="3">
    <source>
        <dbReference type="ARBA" id="ARBA00023274"/>
    </source>
</evidence>
<dbReference type="GO" id="GO:0003735">
    <property type="term" value="F:structural constituent of ribosome"/>
    <property type="evidence" value="ECO:0007669"/>
    <property type="project" value="InterPro"/>
</dbReference>
<keyword evidence="2 6" id="KW-0689">Ribosomal protein</keyword>
<proteinExistence type="inferred from homology"/>
<dbReference type="AlphaFoldDB" id="A0A6J0TLQ4"/>
<dbReference type="PANTHER" id="PTHR12220">
    <property type="entry name" value="50S/60S RIBOSOMAL PROTEIN L16"/>
    <property type="match status" value="1"/>
</dbReference>
<feature type="region of interest" description="Disordered" evidence="7">
    <location>
        <begin position="24"/>
        <end position="43"/>
    </location>
</feature>
<sequence>MHQSRGRGFSPICPTFSWRREQTGLDAKETHPKDRRPISSPEPSLPAACFPASLSPEVLLSGRIKAADVVLRLCVSWGWGRASFFALTERRESHRMWKCVGRSLFVFSRAPAGSNTIRILTAGMKTLIIPPDYSGITIPEKPKLKFLEKVPNVPKATRQPKNLRDICGPSLEATEFTEGQYGIMALDGGYLRWEHMEMMRLTINRHLNPKTMFAVWRIPAPYKPVTRKGLGHRMGGGKGAIAFYVTAVKSGRLLVEVGGHCEFSQVEYFLNQVVKKLPFKAKAVSRKSLQEMREIKEERRRSNQNPWTFERIIKANMLGVRKHLSPYDLTLKGCYWGRFYLPDRI</sequence>
<keyword evidence="3 6" id="KW-0687">Ribonucleoprotein</keyword>
<dbReference type="InterPro" id="IPR036920">
    <property type="entry name" value="Ribosomal_uL16_sf"/>
</dbReference>
<dbReference type="GO" id="GO:0019843">
    <property type="term" value="F:rRNA binding"/>
    <property type="evidence" value="ECO:0007669"/>
    <property type="project" value="InterPro"/>
</dbReference>
<organism evidence="8 9">
    <name type="scientific">Pogona vitticeps</name>
    <name type="common">central bearded dragon</name>
    <dbReference type="NCBI Taxonomy" id="103695"/>
    <lineage>
        <taxon>Eukaryota</taxon>
        <taxon>Metazoa</taxon>
        <taxon>Chordata</taxon>
        <taxon>Craniata</taxon>
        <taxon>Vertebrata</taxon>
        <taxon>Euteleostomi</taxon>
        <taxon>Lepidosauria</taxon>
        <taxon>Squamata</taxon>
        <taxon>Bifurcata</taxon>
        <taxon>Unidentata</taxon>
        <taxon>Episquamata</taxon>
        <taxon>Toxicofera</taxon>
        <taxon>Iguania</taxon>
        <taxon>Acrodonta</taxon>
        <taxon>Agamidae</taxon>
        <taxon>Amphibolurinae</taxon>
        <taxon>Pogona</taxon>
    </lineage>
</organism>
<dbReference type="GO" id="GO:0005743">
    <property type="term" value="C:mitochondrial inner membrane"/>
    <property type="evidence" value="ECO:0007669"/>
    <property type="project" value="UniProtKB-ARBA"/>
</dbReference>
<dbReference type="RefSeq" id="XP_020648050.2">
    <property type="nucleotide sequence ID" value="XM_020792391.2"/>
</dbReference>
<dbReference type="InParanoid" id="A0A6J0TLQ4"/>
<dbReference type="CDD" id="cd01433">
    <property type="entry name" value="Ribosomal_L16_L10e"/>
    <property type="match status" value="1"/>
</dbReference>
<evidence type="ECO:0000313" key="9">
    <source>
        <dbReference type="RefSeq" id="XP_020648050.2"/>
    </source>
</evidence>
<name>A0A6J0TLQ4_9SAUR</name>
<dbReference type="InterPro" id="IPR000114">
    <property type="entry name" value="Ribosomal_uL16_bact-type"/>
</dbReference>
<dbReference type="SUPFAM" id="SSF54686">
    <property type="entry name" value="Ribosomal protein L16p/L10e"/>
    <property type="match status" value="1"/>
</dbReference>
<dbReference type="CTD" id="54948"/>
<dbReference type="OrthoDB" id="268521at2759"/>
<dbReference type="GO" id="GO:0005762">
    <property type="term" value="C:mitochondrial large ribosomal subunit"/>
    <property type="evidence" value="ECO:0007669"/>
    <property type="project" value="TreeGrafter"/>
</dbReference>
<evidence type="ECO:0000256" key="2">
    <source>
        <dbReference type="ARBA" id="ARBA00022980"/>
    </source>
</evidence>
<dbReference type="Gene3D" id="3.90.1170.10">
    <property type="entry name" value="Ribosomal protein L10e/L16"/>
    <property type="match status" value="1"/>
</dbReference>
<evidence type="ECO:0000256" key="4">
    <source>
        <dbReference type="ARBA" id="ARBA00035302"/>
    </source>
</evidence>
<evidence type="ECO:0000256" key="6">
    <source>
        <dbReference type="RuleBase" id="RU004413"/>
    </source>
</evidence>
<dbReference type="KEGG" id="pvt:110078352"/>
<reference evidence="9" key="2">
    <citation type="submission" date="2025-08" db="UniProtKB">
        <authorList>
            <consortium name="RefSeq"/>
        </authorList>
    </citation>
    <scope>IDENTIFICATION</scope>
</reference>
<dbReference type="Proteomes" id="UP001652642">
    <property type="component" value="Chromosome 1"/>
</dbReference>